<evidence type="ECO:0000313" key="3">
    <source>
        <dbReference type="Proteomes" id="UP001066276"/>
    </source>
</evidence>
<reference evidence="2" key="1">
    <citation type="journal article" date="2022" name="bioRxiv">
        <title>Sequencing and chromosome-scale assembly of the giantPleurodeles waltlgenome.</title>
        <authorList>
            <person name="Brown T."/>
            <person name="Elewa A."/>
            <person name="Iarovenko S."/>
            <person name="Subramanian E."/>
            <person name="Araus A.J."/>
            <person name="Petzold A."/>
            <person name="Susuki M."/>
            <person name="Suzuki K.-i.T."/>
            <person name="Hayashi T."/>
            <person name="Toyoda A."/>
            <person name="Oliveira C."/>
            <person name="Osipova E."/>
            <person name="Leigh N.D."/>
            <person name="Simon A."/>
            <person name="Yun M.H."/>
        </authorList>
    </citation>
    <scope>NUCLEOTIDE SEQUENCE</scope>
    <source>
        <strain evidence="2">20211129_DDA</strain>
        <tissue evidence="2">Liver</tissue>
    </source>
</reference>
<dbReference type="AlphaFoldDB" id="A0AAV7RLH2"/>
<feature type="compositionally biased region" description="Acidic residues" evidence="1">
    <location>
        <begin position="43"/>
        <end position="53"/>
    </location>
</feature>
<gene>
    <name evidence="2" type="ORF">NDU88_004493</name>
</gene>
<keyword evidence="3" id="KW-1185">Reference proteome</keyword>
<feature type="region of interest" description="Disordered" evidence="1">
    <location>
        <begin position="32"/>
        <end position="103"/>
    </location>
</feature>
<name>A0AAV7RLH2_PLEWA</name>
<dbReference type="EMBL" id="JANPWB010000009">
    <property type="protein sequence ID" value="KAJ1151713.1"/>
    <property type="molecule type" value="Genomic_DNA"/>
</dbReference>
<protein>
    <submittedName>
        <fullName evidence="2">Uncharacterized protein</fullName>
    </submittedName>
</protein>
<accession>A0AAV7RLH2</accession>
<sequence length="103" mass="10884">MSRAVTQQSCVTGGTKVTVRRGLDEVSQNISHVTELHGPLPPPEEEEGAEDNCDPLNIASPEGPSERVGPGEDNEPSRRPLAPAEATSAPEVIHHPVSTGRSE</sequence>
<evidence type="ECO:0000313" key="2">
    <source>
        <dbReference type="EMBL" id="KAJ1151713.1"/>
    </source>
</evidence>
<proteinExistence type="predicted"/>
<organism evidence="2 3">
    <name type="scientific">Pleurodeles waltl</name>
    <name type="common">Iberian ribbed newt</name>
    <dbReference type="NCBI Taxonomy" id="8319"/>
    <lineage>
        <taxon>Eukaryota</taxon>
        <taxon>Metazoa</taxon>
        <taxon>Chordata</taxon>
        <taxon>Craniata</taxon>
        <taxon>Vertebrata</taxon>
        <taxon>Euteleostomi</taxon>
        <taxon>Amphibia</taxon>
        <taxon>Batrachia</taxon>
        <taxon>Caudata</taxon>
        <taxon>Salamandroidea</taxon>
        <taxon>Salamandridae</taxon>
        <taxon>Pleurodelinae</taxon>
        <taxon>Pleurodeles</taxon>
    </lineage>
</organism>
<evidence type="ECO:0000256" key="1">
    <source>
        <dbReference type="SAM" id="MobiDB-lite"/>
    </source>
</evidence>
<dbReference type="Proteomes" id="UP001066276">
    <property type="component" value="Chromosome 5"/>
</dbReference>
<comment type="caution">
    <text evidence="2">The sequence shown here is derived from an EMBL/GenBank/DDBJ whole genome shotgun (WGS) entry which is preliminary data.</text>
</comment>